<comment type="caution">
    <text evidence="1">The sequence shown here is derived from an EMBL/GenBank/DDBJ whole genome shotgun (WGS) entry which is preliminary data.</text>
</comment>
<organism evidence="1 2">
    <name type="scientific">Rotaria sordida</name>
    <dbReference type="NCBI Taxonomy" id="392033"/>
    <lineage>
        <taxon>Eukaryota</taxon>
        <taxon>Metazoa</taxon>
        <taxon>Spiralia</taxon>
        <taxon>Gnathifera</taxon>
        <taxon>Rotifera</taxon>
        <taxon>Eurotatoria</taxon>
        <taxon>Bdelloidea</taxon>
        <taxon>Philodinida</taxon>
        <taxon>Philodinidae</taxon>
        <taxon>Rotaria</taxon>
    </lineage>
</organism>
<reference evidence="1" key="1">
    <citation type="submission" date="2021-02" db="EMBL/GenBank/DDBJ databases">
        <authorList>
            <person name="Nowell W R."/>
        </authorList>
    </citation>
    <scope>NUCLEOTIDE SEQUENCE</scope>
</reference>
<protein>
    <submittedName>
        <fullName evidence="1">Uncharacterized protein</fullName>
    </submittedName>
</protein>
<accession>A0A815N3X7</accession>
<gene>
    <name evidence="1" type="ORF">SEV965_LOCUS32442</name>
</gene>
<name>A0A815N3X7_9BILA</name>
<dbReference type="Proteomes" id="UP000663889">
    <property type="component" value="Unassembled WGS sequence"/>
</dbReference>
<evidence type="ECO:0000313" key="2">
    <source>
        <dbReference type="Proteomes" id="UP000663889"/>
    </source>
</evidence>
<dbReference type="EMBL" id="CAJNOU010004055">
    <property type="protein sequence ID" value="CAF1424468.1"/>
    <property type="molecule type" value="Genomic_DNA"/>
</dbReference>
<evidence type="ECO:0000313" key="1">
    <source>
        <dbReference type="EMBL" id="CAF1424468.1"/>
    </source>
</evidence>
<proteinExistence type="predicted"/>
<sequence length="8" mass="956">MGIFQFTI</sequence>
<feature type="non-terminal residue" evidence="1">
    <location>
        <position position="8"/>
    </location>
</feature>